<dbReference type="PANTHER" id="PTHR43969">
    <property type="entry name" value="GLUTATHIONE S TRANSFERASE D10, ISOFORM A-RELATED"/>
    <property type="match status" value="1"/>
</dbReference>
<dbReference type="Proteomes" id="UP001431783">
    <property type="component" value="Unassembled WGS sequence"/>
</dbReference>
<dbReference type="Gene3D" id="3.40.30.10">
    <property type="entry name" value="Glutaredoxin"/>
    <property type="match status" value="1"/>
</dbReference>
<dbReference type="InterPro" id="IPR036249">
    <property type="entry name" value="Thioredoxin-like_sf"/>
</dbReference>
<dbReference type="Pfam" id="PF13417">
    <property type="entry name" value="GST_N_3"/>
    <property type="match status" value="1"/>
</dbReference>
<dbReference type="InterPro" id="IPR036282">
    <property type="entry name" value="Glutathione-S-Trfase_C_sf"/>
</dbReference>
<keyword evidence="4" id="KW-1185">Reference proteome</keyword>
<dbReference type="FunFam" id="1.20.1050.10:FF:000007">
    <property type="entry name" value="Glutathione S-transferase 1-1"/>
    <property type="match status" value="1"/>
</dbReference>
<dbReference type="PANTHER" id="PTHR43969:SF8">
    <property type="entry name" value="GLUTATHIONE S TRANSFERASE E13, ISOFORM A-RELATED"/>
    <property type="match status" value="1"/>
</dbReference>
<comment type="caution">
    <text evidence="3">The sequence shown here is derived from an EMBL/GenBank/DDBJ whole genome shotgun (WGS) entry which is preliminary data.</text>
</comment>
<dbReference type="GO" id="GO:0006749">
    <property type="term" value="P:glutathione metabolic process"/>
    <property type="evidence" value="ECO:0007669"/>
    <property type="project" value="TreeGrafter"/>
</dbReference>
<protein>
    <submittedName>
        <fullName evidence="3">Uncharacterized protein</fullName>
    </submittedName>
</protein>
<name>A0AAW1UFV5_9CUCU</name>
<dbReference type="AlphaFoldDB" id="A0AAW1UFV5"/>
<dbReference type="Gene3D" id="1.20.1050.10">
    <property type="match status" value="1"/>
</dbReference>
<dbReference type="GO" id="GO:0004364">
    <property type="term" value="F:glutathione transferase activity"/>
    <property type="evidence" value="ECO:0007669"/>
    <property type="project" value="TreeGrafter"/>
</dbReference>
<gene>
    <name evidence="3" type="ORF">WA026_016285</name>
</gene>
<dbReference type="SFLD" id="SFLDS00019">
    <property type="entry name" value="Glutathione_Transferase_(cytos"/>
    <property type="match status" value="1"/>
</dbReference>
<dbReference type="InterPro" id="IPR040079">
    <property type="entry name" value="Glutathione_S-Trfase"/>
</dbReference>
<reference evidence="3 4" key="1">
    <citation type="submission" date="2023-03" db="EMBL/GenBank/DDBJ databases">
        <title>Genome insight into feeding habits of ladybird beetles.</title>
        <authorList>
            <person name="Li H.-S."/>
            <person name="Huang Y.-H."/>
            <person name="Pang H."/>
        </authorList>
    </citation>
    <scope>NUCLEOTIDE SEQUENCE [LARGE SCALE GENOMIC DNA]</scope>
    <source>
        <strain evidence="3">SYSU_2023b</strain>
        <tissue evidence="3">Whole body</tissue>
    </source>
</reference>
<evidence type="ECO:0000313" key="3">
    <source>
        <dbReference type="EMBL" id="KAK9881395.1"/>
    </source>
</evidence>
<organism evidence="3 4">
    <name type="scientific">Henosepilachna vigintioctopunctata</name>
    <dbReference type="NCBI Taxonomy" id="420089"/>
    <lineage>
        <taxon>Eukaryota</taxon>
        <taxon>Metazoa</taxon>
        <taxon>Ecdysozoa</taxon>
        <taxon>Arthropoda</taxon>
        <taxon>Hexapoda</taxon>
        <taxon>Insecta</taxon>
        <taxon>Pterygota</taxon>
        <taxon>Neoptera</taxon>
        <taxon>Endopterygota</taxon>
        <taxon>Coleoptera</taxon>
        <taxon>Polyphaga</taxon>
        <taxon>Cucujiformia</taxon>
        <taxon>Coccinelloidea</taxon>
        <taxon>Coccinellidae</taxon>
        <taxon>Epilachninae</taxon>
        <taxon>Epilachnini</taxon>
        <taxon>Henosepilachna</taxon>
    </lineage>
</organism>
<dbReference type="EMBL" id="JARQZJ010000069">
    <property type="protein sequence ID" value="KAK9881395.1"/>
    <property type="molecule type" value="Genomic_DNA"/>
</dbReference>
<feature type="domain" description="GST N-terminal" evidence="1">
    <location>
        <begin position="1"/>
        <end position="59"/>
    </location>
</feature>
<dbReference type="SUPFAM" id="SSF52833">
    <property type="entry name" value="Thioredoxin-like"/>
    <property type="match status" value="1"/>
</dbReference>
<evidence type="ECO:0000313" key="4">
    <source>
        <dbReference type="Proteomes" id="UP001431783"/>
    </source>
</evidence>
<feature type="domain" description="GST C-terminal" evidence="2">
    <location>
        <begin position="65"/>
        <end position="199"/>
    </location>
</feature>
<dbReference type="SUPFAM" id="SSF47616">
    <property type="entry name" value="GST C-terminal domain-like"/>
    <property type="match status" value="1"/>
</dbReference>
<dbReference type="Pfam" id="PF00043">
    <property type="entry name" value="GST_C"/>
    <property type="match status" value="1"/>
</dbReference>
<evidence type="ECO:0000259" key="1">
    <source>
        <dbReference type="PROSITE" id="PS50404"/>
    </source>
</evidence>
<dbReference type="InterPro" id="IPR010987">
    <property type="entry name" value="Glutathione-S-Trfase_C-like"/>
</dbReference>
<sequence>MKQNNDSLRLPLVVSRLGDLFLASINPQHTVPTLVDNELVLWDSHEIMGYLVEKYGTNSDLYPADSSQRALIDQKLHFDSETLFPRIEAIIRSVVVENEKEITTDKISAITEAYKLLDAFLENRTYLCGDCLTIADICCVATVSTATIIIPISTDKYPNLSTWYRNFKNLEYYEETNGQGLNKLDALVEMKLGRPRTKELCD</sequence>
<proteinExistence type="predicted"/>
<dbReference type="PROSITE" id="PS50405">
    <property type="entry name" value="GST_CTER"/>
    <property type="match status" value="1"/>
</dbReference>
<evidence type="ECO:0000259" key="2">
    <source>
        <dbReference type="PROSITE" id="PS50405"/>
    </source>
</evidence>
<dbReference type="CDD" id="cd03177">
    <property type="entry name" value="GST_C_Delta_Epsilon"/>
    <property type="match status" value="1"/>
</dbReference>
<dbReference type="InterPro" id="IPR004046">
    <property type="entry name" value="GST_C"/>
</dbReference>
<dbReference type="InterPro" id="IPR004045">
    <property type="entry name" value="Glutathione_S-Trfase_N"/>
</dbReference>
<dbReference type="SFLD" id="SFLDG00358">
    <property type="entry name" value="Main_(cytGST)"/>
    <property type="match status" value="1"/>
</dbReference>
<dbReference type="PROSITE" id="PS50404">
    <property type="entry name" value="GST_NTER"/>
    <property type="match status" value="1"/>
</dbReference>
<accession>A0AAW1UFV5</accession>